<accession>A0A7W6WH51</accession>
<evidence type="ECO:0000313" key="1">
    <source>
        <dbReference type="EMBL" id="MBB4277971.1"/>
    </source>
</evidence>
<evidence type="ECO:0000313" key="2">
    <source>
        <dbReference type="Proteomes" id="UP000533641"/>
    </source>
</evidence>
<protein>
    <submittedName>
        <fullName evidence="1">Arc/MetJ-type ribon-helix-helix transcriptional regulator</fullName>
    </submittedName>
</protein>
<dbReference type="EMBL" id="JACIGM010000015">
    <property type="protein sequence ID" value="MBB4277971.1"/>
    <property type="molecule type" value="Genomic_DNA"/>
</dbReference>
<sequence>MFDCPLRLGARRIIYPSSAARDSDISSTRYENASEYIRALIRQDLQNRDEAWEALQKELAPANRREVVMAERTFHSLGEIRLFRATHSIGTREGGRRWLSRCLVPMNISLSEAIDGVRVASEANRAAFEQSCRRGQYGRGYPSDFGEGVTAEHRHSDPRVQIRKTAVFGPDLS</sequence>
<dbReference type="InterPro" id="IPR038296">
    <property type="entry name" value="ParD_sf"/>
</dbReference>
<name>A0A7W6WH51_9HYPH</name>
<dbReference type="Gene3D" id="6.10.10.120">
    <property type="entry name" value="Antitoxin ParD1-like"/>
    <property type="match status" value="1"/>
</dbReference>
<reference evidence="1 2" key="1">
    <citation type="submission" date="2020-08" db="EMBL/GenBank/DDBJ databases">
        <title>Genomic Encyclopedia of Type Strains, Phase IV (KMG-V): Genome sequencing to study the core and pangenomes of soil and plant-associated prokaryotes.</title>
        <authorList>
            <person name="Whitman W."/>
        </authorList>
    </citation>
    <scope>NUCLEOTIDE SEQUENCE [LARGE SCALE GENOMIC DNA]</scope>
    <source>
        <strain evidence="1 2">SEMIA 402</strain>
    </source>
</reference>
<comment type="caution">
    <text evidence="1">The sequence shown here is derived from an EMBL/GenBank/DDBJ whole genome shotgun (WGS) entry which is preliminary data.</text>
</comment>
<dbReference type="AlphaFoldDB" id="A0A7W6WH51"/>
<gene>
    <name evidence="1" type="ORF">GGE12_005780</name>
</gene>
<proteinExistence type="predicted"/>
<organism evidence="1 2">
    <name type="scientific">Rhizobium mongolense</name>
    <dbReference type="NCBI Taxonomy" id="57676"/>
    <lineage>
        <taxon>Bacteria</taxon>
        <taxon>Pseudomonadati</taxon>
        <taxon>Pseudomonadota</taxon>
        <taxon>Alphaproteobacteria</taxon>
        <taxon>Hyphomicrobiales</taxon>
        <taxon>Rhizobiaceae</taxon>
        <taxon>Rhizobium/Agrobacterium group</taxon>
        <taxon>Rhizobium</taxon>
    </lineage>
</organism>
<dbReference type="Proteomes" id="UP000533641">
    <property type="component" value="Unassembled WGS sequence"/>
</dbReference>